<accession>A0ABD3UI39</accession>
<dbReference type="EMBL" id="JBJXBP010000001">
    <property type="protein sequence ID" value="KAL3849137.1"/>
    <property type="molecule type" value="Genomic_DNA"/>
</dbReference>
<evidence type="ECO:0000256" key="1">
    <source>
        <dbReference type="SAM" id="MobiDB-lite"/>
    </source>
</evidence>
<feature type="region of interest" description="Disordered" evidence="1">
    <location>
        <begin position="27"/>
        <end position="76"/>
    </location>
</feature>
<dbReference type="Proteomes" id="UP001634393">
    <property type="component" value="Unassembled WGS sequence"/>
</dbReference>
<dbReference type="AlphaFoldDB" id="A0ABD3UI39"/>
<keyword evidence="3" id="KW-1185">Reference proteome</keyword>
<gene>
    <name evidence="2" type="ORF">ACJIZ3_011019</name>
</gene>
<protein>
    <submittedName>
        <fullName evidence="2">Uncharacterized protein</fullName>
    </submittedName>
</protein>
<feature type="compositionally biased region" description="Low complexity" evidence="1">
    <location>
        <begin position="33"/>
        <end position="43"/>
    </location>
</feature>
<comment type="caution">
    <text evidence="2">The sequence shown here is derived from an EMBL/GenBank/DDBJ whole genome shotgun (WGS) entry which is preliminary data.</text>
</comment>
<evidence type="ECO:0000313" key="3">
    <source>
        <dbReference type="Proteomes" id="UP001634393"/>
    </source>
</evidence>
<name>A0ABD3UI39_9LAMI</name>
<sequence length="110" mass="12822">MSRTNDNWERLVRATLKRDQLWQIFHDHSRTPSSGSASSGANSDPVQLTPDRAPTPTNSSPTAPIPNPNQPNQMMRRAEYKNTKSLGQRKFSRMRMRLDRWIWSRWTLSK</sequence>
<evidence type="ECO:0000313" key="2">
    <source>
        <dbReference type="EMBL" id="KAL3849137.1"/>
    </source>
</evidence>
<organism evidence="2 3">
    <name type="scientific">Penstemon smallii</name>
    <dbReference type="NCBI Taxonomy" id="265156"/>
    <lineage>
        <taxon>Eukaryota</taxon>
        <taxon>Viridiplantae</taxon>
        <taxon>Streptophyta</taxon>
        <taxon>Embryophyta</taxon>
        <taxon>Tracheophyta</taxon>
        <taxon>Spermatophyta</taxon>
        <taxon>Magnoliopsida</taxon>
        <taxon>eudicotyledons</taxon>
        <taxon>Gunneridae</taxon>
        <taxon>Pentapetalae</taxon>
        <taxon>asterids</taxon>
        <taxon>lamiids</taxon>
        <taxon>Lamiales</taxon>
        <taxon>Plantaginaceae</taxon>
        <taxon>Cheloneae</taxon>
        <taxon>Penstemon</taxon>
    </lineage>
</organism>
<reference evidence="2 3" key="1">
    <citation type="submission" date="2024-12" db="EMBL/GenBank/DDBJ databases">
        <title>The unique morphological basis and parallel evolutionary history of personate flowers in Penstemon.</title>
        <authorList>
            <person name="Depatie T.H."/>
            <person name="Wessinger C.A."/>
        </authorList>
    </citation>
    <scope>NUCLEOTIDE SEQUENCE [LARGE SCALE GENOMIC DNA]</scope>
    <source>
        <strain evidence="2">WTNN_2</strain>
        <tissue evidence="2">Leaf</tissue>
    </source>
</reference>
<proteinExistence type="predicted"/>